<gene>
    <name evidence="8" type="ORF">ENJ40_01470</name>
</gene>
<dbReference type="PROSITE" id="PS51257">
    <property type="entry name" value="PROKAR_LIPOPROTEIN"/>
    <property type="match status" value="1"/>
</dbReference>
<sequence>MKKFVLIFFCFLASCAVETGPPVSRQEVLQAQEEIWRIKLEQYFSCERRVGRVLVRLLPVTENKAPHPWFLVKIVDLSRTPAEVREALSEIFHRSLPKKGYLVTFVHPAIERQGLKPGMIIARLKTTHLRLGEPVRVVLEGGRALVLHPPVVHTQPVDFRIVDSLAPNAWVTPENRMYVTVALCRVLPDDNELAAVVGHELAHLKRGHLFKRQAILTLRNLLGIGVYSLGGRPASDIYRLGTNLAILKYSRDQEREADFYGLWYVYRAGYNLERAAQVWVHLAAVLPPGQPSILSDHPATAERLARIRKIVAAIKAGHTFEELKKNP</sequence>
<keyword evidence="4 6" id="KW-0862">Zinc</keyword>
<dbReference type="PANTHER" id="PTHR22726:SF1">
    <property type="entry name" value="METALLOENDOPEPTIDASE OMA1, MITOCHONDRIAL"/>
    <property type="match status" value="1"/>
</dbReference>
<dbReference type="AlphaFoldDB" id="A0A7C3CKJ9"/>
<dbReference type="EMBL" id="DRMH01000015">
    <property type="protein sequence ID" value="HFC97112.1"/>
    <property type="molecule type" value="Genomic_DNA"/>
</dbReference>
<comment type="caution">
    <text evidence="8">The sequence shown here is derived from an EMBL/GenBank/DDBJ whole genome shotgun (WGS) entry which is preliminary data.</text>
</comment>
<keyword evidence="1 6" id="KW-0645">Protease</keyword>
<evidence type="ECO:0000313" key="8">
    <source>
        <dbReference type="EMBL" id="HFC97112.1"/>
    </source>
</evidence>
<evidence type="ECO:0000256" key="4">
    <source>
        <dbReference type="ARBA" id="ARBA00022833"/>
    </source>
</evidence>
<proteinExistence type="inferred from homology"/>
<dbReference type="Proteomes" id="UP000886043">
    <property type="component" value="Unassembled WGS sequence"/>
</dbReference>
<keyword evidence="5 6" id="KW-0482">Metalloprotease</keyword>
<evidence type="ECO:0000256" key="6">
    <source>
        <dbReference type="RuleBase" id="RU003983"/>
    </source>
</evidence>
<keyword evidence="2" id="KW-0479">Metal-binding</keyword>
<organism evidence="8">
    <name type="scientific">Thermosulfurimonas dismutans</name>
    <dbReference type="NCBI Taxonomy" id="999894"/>
    <lineage>
        <taxon>Bacteria</taxon>
        <taxon>Pseudomonadati</taxon>
        <taxon>Thermodesulfobacteriota</taxon>
        <taxon>Thermodesulfobacteria</taxon>
        <taxon>Thermodesulfobacteriales</taxon>
        <taxon>Thermodesulfobacteriaceae</taxon>
        <taxon>Thermosulfurimonas</taxon>
    </lineage>
</organism>
<evidence type="ECO:0000256" key="5">
    <source>
        <dbReference type="ARBA" id="ARBA00023049"/>
    </source>
</evidence>
<dbReference type="GO" id="GO:0016020">
    <property type="term" value="C:membrane"/>
    <property type="evidence" value="ECO:0007669"/>
    <property type="project" value="TreeGrafter"/>
</dbReference>
<dbReference type="GO" id="GO:0046872">
    <property type="term" value="F:metal ion binding"/>
    <property type="evidence" value="ECO:0007669"/>
    <property type="project" value="UniProtKB-KW"/>
</dbReference>
<name>A0A7C3CKJ9_9BACT</name>
<dbReference type="PANTHER" id="PTHR22726">
    <property type="entry name" value="METALLOENDOPEPTIDASE OMA1"/>
    <property type="match status" value="1"/>
</dbReference>
<comment type="similarity">
    <text evidence="6">Belongs to the peptidase M48 family.</text>
</comment>
<evidence type="ECO:0000259" key="7">
    <source>
        <dbReference type="Pfam" id="PF01435"/>
    </source>
</evidence>
<feature type="domain" description="Peptidase M48" evidence="7">
    <location>
        <begin position="157"/>
        <end position="310"/>
    </location>
</feature>
<evidence type="ECO:0000256" key="3">
    <source>
        <dbReference type="ARBA" id="ARBA00022801"/>
    </source>
</evidence>
<dbReference type="GO" id="GO:0051603">
    <property type="term" value="P:proteolysis involved in protein catabolic process"/>
    <property type="evidence" value="ECO:0007669"/>
    <property type="project" value="TreeGrafter"/>
</dbReference>
<dbReference type="CDD" id="cd07324">
    <property type="entry name" value="M48C_Oma1-like"/>
    <property type="match status" value="1"/>
</dbReference>
<dbReference type="Pfam" id="PF01435">
    <property type="entry name" value="Peptidase_M48"/>
    <property type="match status" value="1"/>
</dbReference>
<comment type="cofactor">
    <cofactor evidence="6">
        <name>Zn(2+)</name>
        <dbReference type="ChEBI" id="CHEBI:29105"/>
    </cofactor>
    <text evidence="6">Binds 1 zinc ion per subunit.</text>
</comment>
<reference evidence="8" key="1">
    <citation type="journal article" date="2020" name="mSystems">
        <title>Genome- and Community-Level Interaction Insights into Carbon Utilization and Element Cycling Functions of Hydrothermarchaeota in Hydrothermal Sediment.</title>
        <authorList>
            <person name="Zhou Z."/>
            <person name="Liu Y."/>
            <person name="Xu W."/>
            <person name="Pan J."/>
            <person name="Luo Z.H."/>
            <person name="Li M."/>
        </authorList>
    </citation>
    <scope>NUCLEOTIDE SEQUENCE [LARGE SCALE GENOMIC DNA]</scope>
    <source>
        <strain evidence="8">HyVt-483</strain>
    </source>
</reference>
<dbReference type="GO" id="GO:0004222">
    <property type="term" value="F:metalloendopeptidase activity"/>
    <property type="evidence" value="ECO:0007669"/>
    <property type="project" value="InterPro"/>
</dbReference>
<keyword evidence="3 6" id="KW-0378">Hydrolase</keyword>
<evidence type="ECO:0000256" key="2">
    <source>
        <dbReference type="ARBA" id="ARBA00022723"/>
    </source>
</evidence>
<dbReference type="InterPro" id="IPR001915">
    <property type="entry name" value="Peptidase_M48"/>
</dbReference>
<protein>
    <recommendedName>
        <fullName evidence="7">Peptidase M48 domain-containing protein</fullName>
    </recommendedName>
</protein>
<accession>A0A7C3CKJ9</accession>
<dbReference type="InterPro" id="IPR051156">
    <property type="entry name" value="Mito/Outer_Membr_Metalloprot"/>
</dbReference>
<evidence type="ECO:0000256" key="1">
    <source>
        <dbReference type="ARBA" id="ARBA00022670"/>
    </source>
</evidence>
<dbReference type="Gene3D" id="3.30.2010.10">
    <property type="entry name" value="Metalloproteases ('zincins'), catalytic domain"/>
    <property type="match status" value="1"/>
</dbReference>